<evidence type="ECO:0000256" key="1">
    <source>
        <dbReference type="ARBA" id="ARBA00001286"/>
    </source>
</evidence>
<keyword evidence="6 9" id="KW-0227">DNA damage</keyword>
<evidence type="ECO:0000256" key="7">
    <source>
        <dbReference type="ARBA" id="ARBA00023204"/>
    </source>
</evidence>
<dbReference type="InterPro" id="IPR001497">
    <property type="entry name" value="MethylDNA_cys_MeTrfase_AS"/>
</dbReference>
<evidence type="ECO:0000259" key="11">
    <source>
        <dbReference type="Pfam" id="PF02870"/>
    </source>
</evidence>
<dbReference type="InterPro" id="IPR036631">
    <property type="entry name" value="MGMT_N_sf"/>
</dbReference>
<keyword evidence="4 9" id="KW-0489">Methyltransferase</keyword>
<comment type="catalytic activity">
    <reaction evidence="8 9">
        <text>a 6-O-methyl-2'-deoxyguanosine in DNA + L-cysteinyl-[protein] = S-methyl-L-cysteinyl-[protein] + a 2'-deoxyguanosine in DNA</text>
        <dbReference type="Rhea" id="RHEA:24000"/>
        <dbReference type="Rhea" id="RHEA-COMP:10131"/>
        <dbReference type="Rhea" id="RHEA-COMP:10132"/>
        <dbReference type="Rhea" id="RHEA-COMP:11367"/>
        <dbReference type="Rhea" id="RHEA-COMP:11368"/>
        <dbReference type="ChEBI" id="CHEBI:29950"/>
        <dbReference type="ChEBI" id="CHEBI:82612"/>
        <dbReference type="ChEBI" id="CHEBI:85445"/>
        <dbReference type="ChEBI" id="CHEBI:85448"/>
        <dbReference type="EC" id="2.1.1.63"/>
    </reaction>
</comment>
<dbReference type="PANTHER" id="PTHR10815">
    <property type="entry name" value="METHYLATED-DNA--PROTEIN-CYSTEINE METHYLTRANSFERASE"/>
    <property type="match status" value="1"/>
</dbReference>
<dbReference type="GO" id="GO:0006307">
    <property type="term" value="P:DNA alkylation repair"/>
    <property type="evidence" value="ECO:0007669"/>
    <property type="project" value="UniProtKB-UniRule"/>
</dbReference>
<dbReference type="EC" id="2.1.1.63" evidence="9"/>
<evidence type="ECO:0000256" key="6">
    <source>
        <dbReference type="ARBA" id="ARBA00022763"/>
    </source>
</evidence>
<dbReference type="InterPro" id="IPR023546">
    <property type="entry name" value="MGMT"/>
</dbReference>
<comment type="similarity">
    <text evidence="2 9">Belongs to the MGMT family.</text>
</comment>
<dbReference type="Proteomes" id="UP000233750">
    <property type="component" value="Unassembled WGS sequence"/>
</dbReference>
<dbReference type="GO" id="GO:0005737">
    <property type="term" value="C:cytoplasm"/>
    <property type="evidence" value="ECO:0007669"/>
    <property type="project" value="UniProtKB-SubCell"/>
</dbReference>
<sequence length="172" mass="18699">MTVVHTVIDSPEGPLPLMARDGGLAGLYIGDEQYRPPRAAFGDRDDRPFVAATRQLNEYFAGDRVEFDLPLAFSGTPFQETVWRALLQIPYGETTTYRELAESIGRPTASRAVGLANGRNPIGIVVPCHRVLGSDGSLTGYAAGVECKRRLLELERGRRKGSAPAEPTRSQG</sequence>
<dbReference type="PROSITE" id="PS00374">
    <property type="entry name" value="MGMT"/>
    <property type="match status" value="1"/>
</dbReference>
<comment type="caution">
    <text evidence="12">The sequence shown here is derived from an EMBL/GenBank/DDBJ whole genome shotgun (WGS) entry which is preliminary data.</text>
</comment>
<dbReference type="GO" id="GO:0003908">
    <property type="term" value="F:methylated-DNA-[protein]-cysteine S-methyltransferase activity"/>
    <property type="evidence" value="ECO:0007669"/>
    <property type="project" value="UniProtKB-UniRule"/>
</dbReference>
<comment type="function">
    <text evidence="9">Involved in the cellular defense against the biological effects of O6-methylguanine (O6-MeG) and O4-methylthymine (O4-MeT) in DNA. Repairs the methylated nucleobase in DNA by stoichiometrically transferring the methyl group to a cysteine residue in the enzyme. This is a suicide reaction: the enzyme is irreversibly inactivated.</text>
</comment>
<keyword evidence="13" id="KW-1185">Reference proteome</keyword>
<dbReference type="InterPro" id="IPR036388">
    <property type="entry name" value="WH-like_DNA-bd_sf"/>
</dbReference>
<dbReference type="EMBL" id="PJMY01000003">
    <property type="protein sequence ID" value="PKV95005.1"/>
    <property type="molecule type" value="Genomic_DNA"/>
</dbReference>
<evidence type="ECO:0000313" key="12">
    <source>
        <dbReference type="EMBL" id="PKV95005.1"/>
    </source>
</evidence>
<evidence type="ECO:0000313" key="13">
    <source>
        <dbReference type="Proteomes" id="UP000233750"/>
    </source>
</evidence>
<evidence type="ECO:0000256" key="5">
    <source>
        <dbReference type="ARBA" id="ARBA00022679"/>
    </source>
</evidence>
<dbReference type="PANTHER" id="PTHR10815:SF5">
    <property type="entry name" value="METHYLATED-DNA--PROTEIN-CYSTEINE METHYLTRANSFERASE"/>
    <property type="match status" value="1"/>
</dbReference>
<organism evidence="12 13">
    <name type="scientific">Amycolatopsis echigonensis</name>
    <dbReference type="NCBI Taxonomy" id="2576905"/>
    <lineage>
        <taxon>Bacteria</taxon>
        <taxon>Bacillati</taxon>
        <taxon>Actinomycetota</taxon>
        <taxon>Actinomycetes</taxon>
        <taxon>Pseudonocardiales</taxon>
        <taxon>Pseudonocardiaceae</taxon>
        <taxon>Amycolatopsis</taxon>
    </lineage>
</organism>
<dbReference type="SUPFAM" id="SSF53155">
    <property type="entry name" value="Methylated DNA-protein cysteine methyltransferase domain"/>
    <property type="match status" value="1"/>
</dbReference>
<keyword evidence="7 9" id="KW-0234">DNA repair</keyword>
<dbReference type="RefSeq" id="WP_101438208.1">
    <property type="nucleotide sequence ID" value="NZ_PJMY01000003.1"/>
</dbReference>
<reference evidence="12 13" key="1">
    <citation type="submission" date="2017-12" db="EMBL/GenBank/DDBJ databases">
        <title>Sequencing the genomes of 1000 Actinobacteria strains.</title>
        <authorList>
            <person name="Klenk H.-P."/>
        </authorList>
    </citation>
    <scope>NUCLEOTIDE SEQUENCE [LARGE SCALE GENOMIC DNA]</scope>
    <source>
        <strain evidence="12 13">DSM 45165</strain>
    </source>
</reference>
<evidence type="ECO:0000256" key="9">
    <source>
        <dbReference type="HAMAP-Rule" id="MF_00772"/>
    </source>
</evidence>
<evidence type="ECO:0000259" key="10">
    <source>
        <dbReference type="Pfam" id="PF01035"/>
    </source>
</evidence>
<evidence type="ECO:0000256" key="2">
    <source>
        <dbReference type="ARBA" id="ARBA00008711"/>
    </source>
</evidence>
<evidence type="ECO:0000256" key="4">
    <source>
        <dbReference type="ARBA" id="ARBA00022603"/>
    </source>
</evidence>
<dbReference type="NCBIfam" id="TIGR00589">
    <property type="entry name" value="ogt"/>
    <property type="match status" value="1"/>
</dbReference>
<comment type="miscellaneous">
    <text evidence="9">This enzyme catalyzes only one turnover and therefore is not strictly catalytic. According to one definition, an enzyme is a biocatalyst that acts repeatedly and over many reaction cycles.</text>
</comment>
<dbReference type="Gene3D" id="3.30.160.70">
    <property type="entry name" value="Methylated DNA-protein cysteine methyltransferase domain"/>
    <property type="match status" value="1"/>
</dbReference>
<accession>A0A2N3WMA2</accession>
<dbReference type="OrthoDB" id="9802228at2"/>
<feature type="domain" description="Methylguanine DNA methyltransferase ribonuclease-like" evidence="11">
    <location>
        <begin position="3"/>
        <end position="72"/>
    </location>
</feature>
<dbReference type="InterPro" id="IPR036217">
    <property type="entry name" value="MethylDNA_cys_MeTrfase_DNAb"/>
</dbReference>
<feature type="domain" description="Methylated-DNA-[protein]-cysteine S-methyltransferase DNA binding" evidence="10">
    <location>
        <begin position="77"/>
        <end position="156"/>
    </location>
</feature>
<evidence type="ECO:0000256" key="3">
    <source>
        <dbReference type="ARBA" id="ARBA00022490"/>
    </source>
</evidence>
<comment type="subcellular location">
    <subcellularLocation>
        <location evidence="9">Cytoplasm</location>
    </subcellularLocation>
</comment>
<dbReference type="Gene3D" id="1.10.10.10">
    <property type="entry name" value="Winged helix-like DNA-binding domain superfamily/Winged helix DNA-binding domain"/>
    <property type="match status" value="1"/>
</dbReference>
<dbReference type="FunFam" id="1.10.10.10:FF:000214">
    <property type="entry name" value="Methylated-DNA--protein-cysteine methyltransferase"/>
    <property type="match status" value="1"/>
</dbReference>
<dbReference type="InterPro" id="IPR014048">
    <property type="entry name" value="MethylDNA_cys_MeTrfase_DNA-bd"/>
</dbReference>
<dbReference type="Pfam" id="PF02870">
    <property type="entry name" value="Methyltransf_1N"/>
    <property type="match status" value="1"/>
</dbReference>
<gene>
    <name evidence="12" type="ORF">ATK30_5899</name>
</gene>
<dbReference type="InterPro" id="IPR008332">
    <property type="entry name" value="MethylG_MeTrfase_N"/>
</dbReference>
<dbReference type="CDD" id="cd06445">
    <property type="entry name" value="ATase"/>
    <property type="match status" value="1"/>
</dbReference>
<comment type="catalytic activity">
    <reaction evidence="1 9">
        <text>a 4-O-methyl-thymidine in DNA + L-cysteinyl-[protein] = a thymidine in DNA + S-methyl-L-cysteinyl-[protein]</text>
        <dbReference type="Rhea" id="RHEA:53428"/>
        <dbReference type="Rhea" id="RHEA-COMP:10131"/>
        <dbReference type="Rhea" id="RHEA-COMP:10132"/>
        <dbReference type="Rhea" id="RHEA-COMP:13555"/>
        <dbReference type="Rhea" id="RHEA-COMP:13556"/>
        <dbReference type="ChEBI" id="CHEBI:29950"/>
        <dbReference type="ChEBI" id="CHEBI:82612"/>
        <dbReference type="ChEBI" id="CHEBI:137386"/>
        <dbReference type="ChEBI" id="CHEBI:137387"/>
        <dbReference type="EC" id="2.1.1.63"/>
    </reaction>
</comment>
<name>A0A2N3WMA2_9PSEU</name>
<protein>
    <recommendedName>
        <fullName evidence="9">Methylated-DNA--protein-cysteine methyltransferase</fullName>
        <ecNumber evidence="9">2.1.1.63</ecNumber>
    </recommendedName>
    <alternativeName>
        <fullName evidence="9">6-O-methylguanine-DNA methyltransferase</fullName>
        <shortName evidence="9">MGMT</shortName>
    </alternativeName>
    <alternativeName>
        <fullName evidence="9">O-6-methylguanine-DNA-alkyltransferase</fullName>
    </alternativeName>
</protein>
<dbReference type="Pfam" id="PF01035">
    <property type="entry name" value="DNA_binding_1"/>
    <property type="match status" value="1"/>
</dbReference>
<dbReference type="HAMAP" id="MF_00772">
    <property type="entry name" value="OGT"/>
    <property type="match status" value="1"/>
</dbReference>
<evidence type="ECO:0000256" key="8">
    <source>
        <dbReference type="ARBA" id="ARBA00049348"/>
    </source>
</evidence>
<dbReference type="SUPFAM" id="SSF46767">
    <property type="entry name" value="Methylated DNA-protein cysteine methyltransferase, C-terminal domain"/>
    <property type="match status" value="1"/>
</dbReference>
<proteinExistence type="inferred from homology"/>
<dbReference type="AlphaFoldDB" id="A0A2N3WMA2"/>
<keyword evidence="3 9" id="KW-0963">Cytoplasm</keyword>
<dbReference type="GO" id="GO:0032259">
    <property type="term" value="P:methylation"/>
    <property type="evidence" value="ECO:0007669"/>
    <property type="project" value="UniProtKB-KW"/>
</dbReference>
<keyword evidence="5 9" id="KW-0808">Transferase</keyword>
<feature type="active site" description="Nucleophile; methyl group acceptor" evidence="9">
    <location>
        <position position="128"/>
    </location>
</feature>